<reference evidence="2" key="1">
    <citation type="journal article" date="2020" name="Nature">
        <title>Giant virus diversity and host interactions through global metagenomics.</title>
        <authorList>
            <person name="Schulz F."/>
            <person name="Roux S."/>
            <person name="Paez-Espino D."/>
            <person name="Jungbluth S."/>
            <person name="Walsh D.A."/>
            <person name="Denef V.J."/>
            <person name="McMahon K.D."/>
            <person name="Konstantinidis K.T."/>
            <person name="Eloe-Fadrosh E.A."/>
            <person name="Kyrpides N.C."/>
            <person name="Woyke T."/>
        </authorList>
    </citation>
    <scope>NUCLEOTIDE SEQUENCE</scope>
    <source>
        <strain evidence="2">GVMAG-M-3300005589-24</strain>
    </source>
</reference>
<dbReference type="Gene3D" id="3.40.30.10">
    <property type="entry name" value="Glutaredoxin"/>
    <property type="match status" value="1"/>
</dbReference>
<dbReference type="AlphaFoldDB" id="A0A6C0EM34"/>
<dbReference type="InterPro" id="IPR013766">
    <property type="entry name" value="Thioredoxin_domain"/>
</dbReference>
<dbReference type="PROSITE" id="PS51352">
    <property type="entry name" value="THIOREDOXIN_2"/>
    <property type="match status" value="1"/>
</dbReference>
<name>A0A6C0EM34_9ZZZZ</name>
<feature type="domain" description="Thioredoxin" evidence="1">
    <location>
        <begin position="3"/>
        <end position="125"/>
    </location>
</feature>
<evidence type="ECO:0000313" key="2">
    <source>
        <dbReference type="EMBL" id="QHT29513.1"/>
    </source>
</evidence>
<dbReference type="SUPFAM" id="SSF52833">
    <property type="entry name" value="Thioredoxin-like"/>
    <property type="match status" value="1"/>
</dbReference>
<organism evidence="2">
    <name type="scientific">viral metagenome</name>
    <dbReference type="NCBI Taxonomy" id="1070528"/>
    <lineage>
        <taxon>unclassified sequences</taxon>
        <taxon>metagenomes</taxon>
        <taxon>organismal metagenomes</taxon>
    </lineage>
</organism>
<evidence type="ECO:0000259" key="1">
    <source>
        <dbReference type="PROSITE" id="PS51352"/>
    </source>
</evidence>
<sequence length="125" mass="13590">MSKKYLVNVPYLEDSDFNPDNSLKPYVGNGKPVVVMCQGLFCGYCSQAKPAFEQFTHSSNNVIGATLQIDGGPSEKTASKRISMLDKSYRGVPTYLGFGSDGKFQKVHNGGRDLNALRSFAASLN</sequence>
<accession>A0A6C0EM34</accession>
<dbReference type="InterPro" id="IPR036249">
    <property type="entry name" value="Thioredoxin-like_sf"/>
</dbReference>
<dbReference type="EMBL" id="MN738878">
    <property type="protein sequence ID" value="QHT29513.1"/>
    <property type="molecule type" value="Genomic_DNA"/>
</dbReference>
<proteinExistence type="predicted"/>
<protein>
    <recommendedName>
        <fullName evidence="1">Thioredoxin domain-containing protein</fullName>
    </recommendedName>
</protein>